<evidence type="ECO:0000256" key="4">
    <source>
        <dbReference type="ARBA" id="ARBA00022833"/>
    </source>
</evidence>
<keyword evidence="2" id="KW-0547">Nucleotide-binding</keyword>
<dbReference type="InterPro" id="IPR014015">
    <property type="entry name" value="Helicase_SF3_DNA-vir"/>
</dbReference>
<sequence length="869" mass="94013">MSGYSSTSIDIAEVRRSADLVAVARSLGVDLRQDGAEFVGCCPLHSEKTPSFTIFQGRTDGVWRWKCFGCDEGGDVIDLVEKVQGIGTGEAIRFLAGDRPAGPNVRREALPPPADPYAGIEILPPPAELVAGRRVDLYNPKRSKNGAITPAAAYPYKSADGSVFGYVLRHDLPDGGKETPMVCWVRLPDGRECWARMPFPRPRALYGLDRLGLKGQVLVVEGEKCADALWLLRGRPVVSWAGGTHGATHADWSALAGRDVIVWPDADRPGYETAARVADLLAGIAQRVRFLDPMKRARTGEGEALADGEPYTLAHWLSGFWPAAGFDVADAVDDDWSKAEVVSLMGDCVTGDLPDWQDGPSGPQGDGGEGENEADDTSPDEVWHRDQEEARDAPSGGILSLPGASRVSAMPKVHEIEHGSEVFVAQAFARSLKALFHDRVVHAENGFWIFDETAWARLPDRALRLGVHQFDAALVNGKTPLKLTKRSVDGILAEVGTILSVPGFFDDPTVACNVESATISITRDGAVVTKTHDPDDRFRFTLPTRFELDTPMNPPEGSMLNRLLQGSFRDDADASAKIDLVGEILGAAAFGLATRLKQPKAFVFLGESASNGKSTIASLLSSLLPEGAVSSIAPAHFEDERRVVGLVGRAANVADEISAAAISGETFKAAITGDTVSGRDLYRSAITFKPRALHAFTTNVLPKFSGYLDRGLQRRLMVLRFERTIPASEVIPDIAEQIATNELDLLLGFAIAGARRLIMRGEYTVPASSVEALKSWILLDPVAAWFEERVQLSPTEPAGGWMRASDLFKDFRTWAIDNGHSERFLPPVTSFGARLKAMPGVDTKHTRRGSIVMGIVLTEGGQARPNLDW</sequence>
<evidence type="ECO:0000313" key="8">
    <source>
        <dbReference type="EMBL" id="CAB4334428.1"/>
    </source>
</evidence>
<dbReference type="SUPFAM" id="SSF57783">
    <property type="entry name" value="Zinc beta-ribbon"/>
    <property type="match status" value="1"/>
</dbReference>
<evidence type="ECO:0000256" key="6">
    <source>
        <dbReference type="SAM" id="MobiDB-lite"/>
    </source>
</evidence>
<dbReference type="GO" id="GO:0003677">
    <property type="term" value="F:DNA binding"/>
    <property type="evidence" value="ECO:0007669"/>
    <property type="project" value="InterPro"/>
</dbReference>
<dbReference type="InterPro" id="IPR036977">
    <property type="entry name" value="DNA_primase_Znf_CHC2"/>
</dbReference>
<dbReference type="InterPro" id="IPR034154">
    <property type="entry name" value="TOPRIM_DnaG/twinkle"/>
</dbReference>
<dbReference type="CDD" id="cd01029">
    <property type="entry name" value="TOPRIM_primases"/>
    <property type="match status" value="1"/>
</dbReference>
<evidence type="ECO:0000256" key="2">
    <source>
        <dbReference type="ARBA" id="ARBA00022741"/>
    </source>
</evidence>
<dbReference type="Pfam" id="PF19263">
    <property type="entry name" value="DUF5906"/>
    <property type="match status" value="1"/>
</dbReference>
<evidence type="ECO:0000256" key="3">
    <source>
        <dbReference type="ARBA" id="ARBA00022771"/>
    </source>
</evidence>
<evidence type="ECO:0000256" key="1">
    <source>
        <dbReference type="ARBA" id="ARBA00022723"/>
    </source>
</evidence>
<dbReference type="Pfam" id="PF01807">
    <property type="entry name" value="Zn_ribbon_DnaG"/>
    <property type="match status" value="1"/>
</dbReference>
<dbReference type="EMBL" id="CAESAN010000003">
    <property type="protein sequence ID" value="CAB4334428.1"/>
    <property type="molecule type" value="Genomic_DNA"/>
</dbReference>
<keyword evidence="3" id="KW-0863">Zinc-finger</keyword>
<dbReference type="SMART" id="SM00400">
    <property type="entry name" value="ZnF_CHCC"/>
    <property type="match status" value="1"/>
</dbReference>
<gene>
    <name evidence="8" type="ORF">UFOPK3547_00067</name>
</gene>
<feature type="domain" description="SF3 helicase" evidence="7">
    <location>
        <begin position="576"/>
        <end position="734"/>
    </location>
</feature>
<dbReference type="Gene3D" id="3.90.580.10">
    <property type="entry name" value="Zinc finger, CHC2-type domain"/>
    <property type="match status" value="1"/>
</dbReference>
<dbReference type="GO" id="GO:0003899">
    <property type="term" value="F:DNA-directed RNA polymerase activity"/>
    <property type="evidence" value="ECO:0007669"/>
    <property type="project" value="InterPro"/>
</dbReference>
<dbReference type="InterPro" id="IPR027417">
    <property type="entry name" value="P-loop_NTPase"/>
</dbReference>
<dbReference type="InterPro" id="IPR002694">
    <property type="entry name" value="Znf_CHC2"/>
</dbReference>
<keyword evidence="1" id="KW-0479">Metal-binding</keyword>
<name>A0A6J5YZ89_9ZZZZ</name>
<dbReference type="Gene3D" id="3.40.50.300">
    <property type="entry name" value="P-loop containing nucleotide triphosphate hydrolases"/>
    <property type="match status" value="1"/>
</dbReference>
<dbReference type="GO" id="GO:0005524">
    <property type="term" value="F:ATP binding"/>
    <property type="evidence" value="ECO:0007669"/>
    <property type="project" value="UniProtKB-KW"/>
</dbReference>
<dbReference type="PROSITE" id="PS51206">
    <property type="entry name" value="SF3_HELICASE_1"/>
    <property type="match status" value="1"/>
</dbReference>
<feature type="region of interest" description="Disordered" evidence="6">
    <location>
        <begin position="350"/>
        <end position="401"/>
    </location>
</feature>
<dbReference type="GO" id="GO:0006269">
    <property type="term" value="P:DNA replication, synthesis of primer"/>
    <property type="evidence" value="ECO:0007669"/>
    <property type="project" value="TreeGrafter"/>
</dbReference>
<dbReference type="InterPro" id="IPR045455">
    <property type="entry name" value="NrS-1_pol-like_helicase"/>
</dbReference>
<dbReference type="AlphaFoldDB" id="A0A6J5YZ89"/>
<protein>
    <submittedName>
        <fullName evidence="8">Unannotated protein</fullName>
    </submittedName>
</protein>
<dbReference type="PANTHER" id="PTHR30313:SF2">
    <property type="entry name" value="DNA PRIMASE"/>
    <property type="match status" value="1"/>
</dbReference>
<evidence type="ECO:0000256" key="5">
    <source>
        <dbReference type="ARBA" id="ARBA00022840"/>
    </source>
</evidence>
<evidence type="ECO:0000259" key="7">
    <source>
        <dbReference type="PROSITE" id="PS51206"/>
    </source>
</evidence>
<dbReference type="SUPFAM" id="SSF56731">
    <property type="entry name" value="DNA primase core"/>
    <property type="match status" value="1"/>
</dbReference>
<dbReference type="GO" id="GO:0005737">
    <property type="term" value="C:cytoplasm"/>
    <property type="evidence" value="ECO:0007669"/>
    <property type="project" value="TreeGrafter"/>
</dbReference>
<keyword evidence="4" id="KW-0862">Zinc</keyword>
<dbReference type="Gene3D" id="3.40.1360.10">
    <property type="match status" value="1"/>
</dbReference>
<feature type="compositionally biased region" description="Acidic residues" evidence="6">
    <location>
        <begin position="368"/>
        <end position="379"/>
    </location>
</feature>
<proteinExistence type="predicted"/>
<organism evidence="8">
    <name type="scientific">freshwater metagenome</name>
    <dbReference type="NCBI Taxonomy" id="449393"/>
    <lineage>
        <taxon>unclassified sequences</taxon>
        <taxon>metagenomes</taxon>
        <taxon>ecological metagenomes</taxon>
    </lineage>
</organism>
<reference evidence="8" key="1">
    <citation type="submission" date="2020-05" db="EMBL/GenBank/DDBJ databases">
        <authorList>
            <person name="Chiriac C."/>
            <person name="Salcher M."/>
            <person name="Ghai R."/>
            <person name="Kavagutti S V."/>
        </authorList>
    </citation>
    <scope>NUCLEOTIDE SEQUENCE</scope>
</reference>
<dbReference type="SUPFAM" id="SSF52540">
    <property type="entry name" value="P-loop containing nucleoside triphosphate hydrolases"/>
    <property type="match status" value="1"/>
</dbReference>
<dbReference type="GO" id="GO:0008270">
    <property type="term" value="F:zinc ion binding"/>
    <property type="evidence" value="ECO:0007669"/>
    <property type="project" value="UniProtKB-KW"/>
</dbReference>
<feature type="compositionally biased region" description="Basic and acidic residues" evidence="6">
    <location>
        <begin position="381"/>
        <end position="392"/>
    </location>
</feature>
<accession>A0A6J5YZ89</accession>
<keyword evidence="5" id="KW-0067">ATP-binding</keyword>
<dbReference type="InterPro" id="IPR050219">
    <property type="entry name" value="DnaG_primase"/>
</dbReference>
<dbReference type="PANTHER" id="PTHR30313">
    <property type="entry name" value="DNA PRIMASE"/>
    <property type="match status" value="1"/>
</dbReference>